<comment type="caution">
    <text evidence="2">The sequence shown here is derived from an EMBL/GenBank/DDBJ whole genome shotgun (WGS) entry which is preliminary data.</text>
</comment>
<evidence type="ECO:0000313" key="2">
    <source>
        <dbReference type="EMBL" id="KAF9071453.1"/>
    </source>
</evidence>
<evidence type="ECO:0000313" key="3">
    <source>
        <dbReference type="Proteomes" id="UP000772434"/>
    </source>
</evidence>
<gene>
    <name evidence="2" type="ORF">BDP27DRAFT_519072</name>
</gene>
<protein>
    <submittedName>
        <fullName evidence="2">Uncharacterized protein</fullName>
    </submittedName>
</protein>
<feature type="chain" id="PRO_5040341776" evidence="1">
    <location>
        <begin position="24"/>
        <end position="204"/>
    </location>
</feature>
<dbReference type="AlphaFoldDB" id="A0A9P5PWX9"/>
<dbReference type="PROSITE" id="PS51257">
    <property type="entry name" value="PROKAR_LIPOPROTEIN"/>
    <property type="match status" value="1"/>
</dbReference>
<keyword evidence="1" id="KW-0732">Signal</keyword>
<feature type="signal peptide" evidence="1">
    <location>
        <begin position="1"/>
        <end position="23"/>
    </location>
</feature>
<accession>A0A9P5PWX9</accession>
<dbReference type="Proteomes" id="UP000772434">
    <property type="component" value="Unassembled WGS sequence"/>
</dbReference>
<organism evidence="2 3">
    <name type="scientific">Rhodocollybia butyracea</name>
    <dbReference type="NCBI Taxonomy" id="206335"/>
    <lineage>
        <taxon>Eukaryota</taxon>
        <taxon>Fungi</taxon>
        <taxon>Dikarya</taxon>
        <taxon>Basidiomycota</taxon>
        <taxon>Agaricomycotina</taxon>
        <taxon>Agaricomycetes</taxon>
        <taxon>Agaricomycetidae</taxon>
        <taxon>Agaricales</taxon>
        <taxon>Marasmiineae</taxon>
        <taxon>Omphalotaceae</taxon>
        <taxon>Rhodocollybia</taxon>
    </lineage>
</organism>
<name>A0A9P5PWX9_9AGAR</name>
<dbReference type="EMBL" id="JADNRY010000032">
    <property type="protein sequence ID" value="KAF9071453.1"/>
    <property type="molecule type" value="Genomic_DNA"/>
</dbReference>
<keyword evidence="3" id="KW-1185">Reference proteome</keyword>
<proteinExistence type="predicted"/>
<reference evidence="2" key="1">
    <citation type="submission" date="2020-11" db="EMBL/GenBank/DDBJ databases">
        <authorList>
            <consortium name="DOE Joint Genome Institute"/>
            <person name="Ahrendt S."/>
            <person name="Riley R."/>
            <person name="Andreopoulos W."/>
            <person name="Labutti K."/>
            <person name="Pangilinan J."/>
            <person name="Ruiz-Duenas F.J."/>
            <person name="Barrasa J.M."/>
            <person name="Sanchez-Garcia M."/>
            <person name="Camarero S."/>
            <person name="Miyauchi S."/>
            <person name="Serrano A."/>
            <person name="Linde D."/>
            <person name="Babiker R."/>
            <person name="Drula E."/>
            <person name="Ayuso-Fernandez I."/>
            <person name="Pacheco R."/>
            <person name="Padilla G."/>
            <person name="Ferreira P."/>
            <person name="Barriuso J."/>
            <person name="Kellner H."/>
            <person name="Castanera R."/>
            <person name="Alfaro M."/>
            <person name="Ramirez L."/>
            <person name="Pisabarro A.G."/>
            <person name="Kuo A."/>
            <person name="Tritt A."/>
            <person name="Lipzen A."/>
            <person name="He G."/>
            <person name="Yan M."/>
            <person name="Ng V."/>
            <person name="Cullen D."/>
            <person name="Martin F."/>
            <person name="Rosso M.-N."/>
            <person name="Henrissat B."/>
            <person name="Hibbett D."/>
            <person name="Martinez A.T."/>
            <person name="Grigoriev I.V."/>
        </authorList>
    </citation>
    <scope>NUCLEOTIDE SEQUENCE</scope>
    <source>
        <strain evidence="2">AH 40177</strain>
    </source>
</reference>
<sequence length="204" mass="22435">MLFTPRSLGFVGLLAAFISSACAAPMQTSVTPASKSTKSPATYRVTVVDINNQPVENVELAQVTAITTSLNAIEEESKNPAPIIEYQGAAAHPQSDSGEFWDMVFYHAEIKGGDSKGGDSHSPHHGKEGFGYVVLEFDCKFGLIVTGGSGEKHWVIPQITRPVGSNLTEEFVATFQIIQYRYFAENFPPVKAWHPRLPDYPWFR</sequence>
<evidence type="ECO:0000256" key="1">
    <source>
        <dbReference type="SAM" id="SignalP"/>
    </source>
</evidence>